<dbReference type="Gene3D" id="1.10.10.10">
    <property type="entry name" value="Winged helix-like DNA-binding domain superfamily/Winged helix DNA-binding domain"/>
    <property type="match status" value="1"/>
</dbReference>
<dbReference type="Proteomes" id="UP000033166">
    <property type="component" value="Chromosome I"/>
</dbReference>
<evidence type="ECO:0000256" key="1">
    <source>
        <dbReference type="ARBA" id="ARBA00023125"/>
    </source>
</evidence>
<reference evidence="3" key="1">
    <citation type="submission" date="2015-01" db="EMBL/GenBank/DDBJ databases">
        <authorList>
            <person name="Andreevskaya M."/>
        </authorList>
    </citation>
    <scope>NUCLEOTIDE SEQUENCE [LARGE SCALE GENOMIC DNA]</scope>
    <source>
        <strain evidence="3">MKFS47</strain>
    </source>
</reference>
<gene>
    <name evidence="2" type="ORF">LACPI_1958</name>
</gene>
<evidence type="ECO:0000313" key="3">
    <source>
        <dbReference type="Proteomes" id="UP000033166"/>
    </source>
</evidence>
<accession>A0A0D6DZI9</accession>
<dbReference type="InterPro" id="IPR036390">
    <property type="entry name" value="WH_DNA-bd_sf"/>
</dbReference>
<dbReference type="SUPFAM" id="SSF46785">
    <property type="entry name" value="Winged helix' DNA-binding domain"/>
    <property type="match status" value="1"/>
</dbReference>
<dbReference type="GO" id="GO:0003677">
    <property type="term" value="F:DNA binding"/>
    <property type="evidence" value="ECO:0007669"/>
    <property type="project" value="UniProtKB-KW"/>
</dbReference>
<name>A0A0D6DZI9_9LACT</name>
<dbReference type="InterPro" id="IPR036388">
    <property type="entry name" value="WH-like_DNA-bd_sf"/>
</dbReference>
<evidence type="ECO:0000313" key="2">
    <source>
        <dbReference type="EMBL" id="CEN29158.1"/>
    </source>
</evidence>
<dbReference type="EMBL" id="LN774769">
    <property type="protein sequence ID" value="CEN29158.1"/>
    <property type="molecule type" value="Genomic_DNA"/>
</dbReference>
<proteinExistence type="predicted"/>
<protein>
    <submittedName>
        <fullName evidence="2">Uncharacterized protein</fullName>
    </submittedName>
</protein>
<keyword evidence="1" id="KW-0238">DNA-binding</keyword>
<dbReference type="AlphaFoldDB" id="A0A0D6DZI9"/>
<dbReference type="InterPro" id="IPR011991">
    <property type="entry name" value="ArsR-like_HTH"/>
</dbReference>
<dbReference type="CDD" id="cd00090">
    <property type="entry name" value="HTH_ARSR"/>
    <property type="match status" value="1"/>
</dbReference>
<sequence>MAQYELSWSQGKILEYLQKFGKTVDIDTELANKLALGYGSTVSHALKKLERYKLISVDVVASSRMVTITDLGNRHLIIDEELKGKRK</sequence>
<organism evidence="2 3">
    <name type="scientific">Pseudolactococcus piscium MKFS47</name>
    <dbReference type="NCBI Taxonomy" id="297352"/>
    <lineage>
        <taxon>Bacteria</taxon>
        <taxon>Bacillati</taxon>
        <taxon>Bacillota</taxon>
        <taxon>Bacilli</taxon>
        <taxon>Lactobacillales</taxon>
        <taxon>Streptococcaceae</taxon>
        <taxon>Pseudolactococcus</taxon>
    </lineage>
</organism>
<dbReference type="HOGENOM" id="CLU_2479456_0_0_9"/>
<dbReference type="KEGG" id="lpk:LACPI_1958"/>
<dbReference type="RefSeq" id="WP_047916163.1">
    <property type="nucleotide sequence ID" value="NZ_LN774769.1"/>
</dbReference>